<reference evidence="3" key="1">
    <citation type="submission" date="2014-06" db="EMBL/GenBank/DDBJ databases">
        <authorList>
            <person name="Berkman P.J."/>
        </authorList>
    </citation>
    <scope>NUCLEOTIDE SEQUENCE [LARGE SCALE GENOMIC DNA]</scope>
</reference>
<dbReference type="EMBL" id="CCFA01004834">
    <property type="protein sequence ID" value="CDW99553.1"/>
    <property type="molecule type" value="Genomic_DNA"/>
</dbReference>
<dbReference type="AlphaFoldDB" id="A0A0F7SDW7"/>
<feature type="domain" description="DUF2470" evidence="1">
    <location>
        <begin position="14"/>
        <end position="61"/>
    </location>
</feature>
<proteinExistence type="predicted"/>
<gene>
    <name evidence="2" type="primary">SSCI79340.1</name>
</gene>
<accession>A0A0F7SDW7</accession>
<dbReference type="InterPro" id="IPR037119">
    <property type="entry name" value="Haem_oxidase_HugZ-like_sf"/>
</dbReference>
<dbReference type="PANTHER" id="PTHR37783">
    <property type="entry name" value="MEMBRANE PROTEIN, PUTATIVE (AFU_ORTHOLOGUE AFUA_1G04315)-RELATED"/>
    <property type="match status" value="1"/>
</dbReference>
<protein>
    <recommendedName>
        <fullName evidence="1">DUF2470 domain-containing protein</fullName>
    </recommendedName>
</protein>
<sequence length="65" mass="7035">MAAAASDDVAAKAEGILAHMNSDHKDSLAYLATHYGDLAKPLKPNQVLMTAIDKKHLEIVYNTNK</sequence>
<feature type="non-terminal residue" evidence="2">
    <location>
        <position position="65"/>
    </location>
</feature>
<name>A0A0F7SDW7_9BASI</name>
<evidence type="ECO:0000313" key="3">
    <source>
        <dbReference type="Proteomes" id="UP000242770"/>
    </source>
</evidence>
<keyword evidence="3" id="KW-1185">Reference proteome</keyword>
<dbReference type="InterPro" id="IPR019595">
    <property type="entry name" value="DUF2470"/>
</dbReference>
<dbReference type="Pfam" id="PF10615">
    <property type="entry name" value="DUF2470"/>
    <property type="match status" value="1"/>
</dbReference>
<dbReference type="Proteomes" id="UP000242770">
    <property type="component" value="Unassembled WGS sequence"/>
</dbReference>
<evidence type="ECO:0000259" key="1">
    <source>
        <dbReference type="Pfam" id="PF10615"/>
    </source>
</evidence>
<dbReference type="Gene3D" id="3.20.180.10">
    <property type="entry name" value="PNP-oxidase-like"/>
    <property type="match status" value="1"/>
</dbReference>
<evidence type="ECO:0000313" key="2">
    <source>
        <dbReference type="EMBL" id="CDW99553.1"/>
    </source>
</evidence>
<dbReference type="PANTHER" id="PTHR37783:SF1">
    <property type="entry name" value="MEMBRANE PROTEIN, PUTATIVE (AFU_ORTHOLOGUE AFUA_1G04315)-RELATED"/>
    <property type="match status" value="1"/>
</dbReference>
<organism evidence="2 3">
    <name type="scientific">Sporisorium scitamineum</name>
    <dbReference type="NCBI Taxonomy" id="49012"/>
    <lineage>
        <taxon>Eukaryota</taxon>
        <taxon>Fungi</taxon>
        <taxon>Dikarya</taxon>
        <taxon>Basidiomycota</taxon>
        <taxon>Ustilaginomycotina</taxon>
        <taxon>Ustilaginomycetes</taxon>
        <taxon>Ustilaginales</taxon>
        <taxon>Ustilaginaceae</taxon>
        <taxon>Sporisorium</taxon>
    </lineage>
</organism>